<keyword evidence="2" id="KW-0732">Signal</keyword>
<evidence type="ECO:0000259" key="3">
    <source>
        <dbReference type="Pfam" id="PF20238"/>
    </source>
</evidence>
<dbReference type="EMBL" id="JAQQWN010000006">
    <property type="protein sequence ID" value="KAK8080502.1"/>
    <property type="molecule type" value="Genomic_DNA"/>
</dbReference>
<dbReference type="Proteomes" id="UP001433268">
    <property type="component" value="Unassembled WGS sequence"/>
</dbReference>
<dbReference type="Pfam" id="PF20238">
    <property type="entry name" value="BIM1-like_dom"/>
    <property type="match status" value="1"/>
</dbReference>
<keyword evidence="5" id="KW-1185">Reference proteome</keyword>
<feature type="domain" description="Copper acquisition factor BIM1-like" evidence="3">
    <location>
        <begin position="37"/>
        <end position="143"/>
    </location>
</feature>
<protein>
    <recommendedName>
        <fullName evidence="3">Copper acquisition factor BIM1-like domain-containing protein</fullName>
    </recommendedName>
</protein>
<name>A0ABR1WAP5_9PEZI</name>
<sequence>MRAQTTLLALFGLLAGNVVRAGMRMTSPLPITKMGIEGPCDMMDPYDRTYVEEWPIRGHDVGLVFDVNNAYVTLQATVVNEGSIEDFRDLRPPIHIHRADDYCFMRIRGVREWIGKDALFQVKQYIPGYGYNFTCAAIKFVGGGPHKPTCRGFHDQLVETVAHPLDGPPMEEGDGEIKYAEAEADDDDDVLGQ</sequence>
<feature type="chain" id="PRO_5046147274" description="Copper acquisition factor BIM1-like domain-containing protein" evidence="2">
    <location>
        <begin position="22"/>
        <end position="193"/>
    </location>
</feature>
<dbReference type="RefSeq" id="XP_066667977.1">
    <property type="nucleotide sequence ID" value="XM_066812635.1"/>
</dbReference>
<comment type="caution">
    <text evidence="4">The sequence shown here is derived from an EMBL/GenBank/DDBJ whole genome shotgun (WGS) entry which is preliminary data.</text>
</comment>
<gene>
    <name evidence="4" type="ORF">PG997_008320</name>
</gene>
<dbReference type="InterPro" id="IPR046530">
    <property type="entry name" value="BIM1-like_dom"/>
</dbReference>
<feature type="compositionally biased region" description="Acidic residues" evidence="1">
    <location>
        <begin position="182"/>
        <end position="193"/>
    </location>
</feature>
<evidence type="ECO:0000256" key="1">
    <source>
        <dbReference type="SAM" id="MobiDB-lite"/>
    </source>
</evidence>
<evidence type="ECO:0000256" key="2">
    <source>
        <dbReference type="SAM" id="SignalP"/>
    </source>
</evidence>
<evidence type="ECO:0000313" key="5">
    <source>
        <dbReference type="Proteomes" id="UP001433268"/>
    </source>
</evidence>
<feature type="signal peptide" evidence="2">
    <location>
        <begin position="1"/>
        <end position="21"/>
    </location>
</feature>
<proteinExistence type="predicted"/>
<feature type="region of interest" description="Disordered" evidence="1">
    <location>
        <begin position="165"/>
        <end position="193"/>
    </location>
</feature>
<reference evidence="4 5" key="1">
    <citation type="submission" date="2023-01" db="EMBL/GenBank/DDBJ databases">
        <title>Analysis of 21 Apiospora genomes using comparative genomics revels a genus with tremendous synthesis potential of carbohydrate active enzymes and secondary metabolites.</title>
        <authorList>
            <person name="Sorensen T."/>
        </authorList>
    </citation>
    <scope>NUCLEOTIDE SEQUENCE [LARGE SCALE GENOMIC DNA]</scope>
    <source>
        <strain evidence="4 5">CBS 114990</strain>
    </source>
</reference>
<accession>A0ABR1WAP5</accession>
<organism evidence="4 5">
    <name type="scientific">Apiospora hydei</name>
    <dbReference type="NCBI Taxonomy" id="1337664"/>
    <lineage>
        <taxon>Eukaryota</taxon>
        <taxon>Fungi</taxon>
        <taxon>Dikarya</taxon>
        <taxon>Ascomycota</taxon>
        <taxon>Pezizomycotina</taxon>
        <taxon>Sordariomycetes</taxon>
        <taxon>Xylariomycetidae</taxon>
        <taxon>Amphisphaeriales</taxon>
        <taxon>Apiosporaceae</taxon>
        <taxon>Apiospora</taxon>
    </lineage>
</organism>
<evidence type="ECO:0000313" key="4">
    <source>
        <dbReference type="EMBL" id="KAK8080502.1"/>
    </source>
</evidence>
<dbReference type="GeneID" id="92045695"/>